<name>A0ABQ9I6P6_9NEOP</name>
<evidence type="ECO:0000313" key="1">
    <source>
        <dbReference type="EMBL" id="KAJ8892041.1"/>
    </source>
</evidence>
<sequence>MNSELEVELVSYIVKMQELGFGLTVNQIRHLAYKSAEHSGSQHPFNKTKEMAGWFWWLNFKSRRQPEYLTLYRASTANRDILNDFYTKLENLAESLQVTHLPGRFWNVDETGLTYVIKPNKVVTVVGKKYA</sequence>
<proteinExistence type="predicted"/>
<evidence type="ECO:0008006" key="3">
    <source>
        <dbReference type="Google" id="ProtNLM"/>
    </source>
</evidence>
<reference evidence="1 2" key="1">
    <citation type="submission" date="2023-02" db="EMBL/GenBank/DDBJ databases">
        <title>LHISI_Scaffold_Assembly.</title>
        <authorList>
            <person name="Stuart O.P."/>
            <person name="Cleave R."/>
            <person name="Magrath M.J.L."/>
            <person name="Mikheyev A.S."/>
        </authorList>
    </citation>
    <scope>NUCLEOTIDE SEQUENCE [LARGE SCALE GENOMIC DNA]</scope>
    <source>
        <strain evidence="1">Daus_M_001</strain>
        <tissue evidence="1">Leg muscle</tissue>
    </source>
</reference>
<protein>
    <recommendedName>
        <fullName evidence="3">HTH CENPB-type domain-containing protein</fullName>
    </recommendedName>
</protein>
<organism evidence="1 2">
    <name type="scientific">Dryococelus australis</name>
    <dbReference type="NCBI Taxonomy" id="614101"/>
    <lineage>
        <taxon>Eukaryota</taxon>
        <taxon>Metazoa</taxon>
        <taxon>Ecdysozoa</taxon>
        <taxon>Arthropoda</taxon>
        <taxon>Hexapoda</taxon>
        <taxon>Insecta</taxon>
        <taxon>Pterygota</taxon>
        <taxon>Neoptera</taxon>
        <taxon>Polyneoptera</taxon>
        <taxon>Phasmatodea</taxon>
        <taxon>Verophasmatodea</taxon>
        <taxon>Anareolatae</taxon>
        <taxon>Phasmatidae</taxon>
        <taxon>Eurycanthinae</taxon>
        <taxon>Dryococelus</taxon>
    </lineage>
</organism>
<gene>
    <name evidence="1" type="ORF">PR048_004608</name>
</gene>
<comment type="caution">
    <text evidence="1">The sequence shown here is derived from an EMBL/GenBank/DDBJ whole genome shotgun (WGS) entry which is preliminary data.</text>
</comment>
<evidence type="ECO:0000313" key="2">
    <source>
        <dbReference type="Proteomes" id="UP001159363"/>
    </source>
</evidence>
<dbReference type="EMBL" id="JARBHB010000002">
    <property type="protein sequence ID" value="KAJ8892041.1"/>
    <property type="molecule type" value="Genomic_DNA"/>
</dbReference>
<keyword evidence="2" id="KW-1185">Reference proteome</keyword>
<accession>A0ABQ9I6P6</accession>
<dbReference type="Proteomes" id="UP001159363">
    <property type="component" value="Chromosome 2"/>
</dbReference>